<evidence type="ECO:0000256" key="6">
    <source>
        <dbReference type="SAM" id="MobiDB-lite"/>
    </source>
</evidence>
<evidence type="ECO:0000256" key="1">
    <source>
        <dbReference type="ARBA" id="ARBA00004629"/>
    </source>
</evidence>
<comment type="subcellular location">
    <subcellularLocation>
        <location evidence="1">Chromosome</location>
        <location evidence="1">Centromere</location>
        <location evidence="1">Kinetochore</location>
    </subcellularLocation>
</comment>
<feature type="domain" description="Protein kinase" evidence="7">
    <location>
        <begin position="839"/>
        <end position="1130"/>
    </location>
</feature>
<dbReference type="Pfam" id="PF00069">
    <property type="entry name" value="Pkinase"/>
    <property type="match status" value="1"/>
</dbReference>
<evidence type="ECO:0000256" key="5">
    <source>
        <dbReference type="SAM" id="Coils"/>
    </source>
</evidence>
<dbReference type="SMART" id="SM00777">
    <property type="entry name" value="Mad3_BUB1_I"/>
    <property type="match status" value="1"/>
</dbReference>
<name>A0A812EMZ6_ACAPH</name>
<dbReference type="OrthoDB" id="248495at2759"/>
<feature type="compositionally biased region" description="Polar residues" evidence="6">
    <location>
        <begin position="311"/>
        <end position="325"/>
    </location>
</feature>
<dbReference type="Pfam" id="PF08311">
    <property type="entry name" value="Mad3_BUB1_I"/>
    <property type="match status" value="1"/>
</dbReference>
<evidence type="ECO:0000259" key="7">
    <source>
        <dbReference type="PROSITE" id="PS50011"/>
    </source>
</evidence>
<feature type="region of interest" description="Disordered" evidence="6">
    <location>
        <begin position="304"/>
        <end position="325"/>
    </location>
</feature>
<evidence type="ECO:0000256" key="2">
    <source>
        <dbReference type="ARBA" id="ARBA00022454"/>
    </source>
</evidence>
<dbReference type="InterPro" id="IPR000719">
    <property type="entry name" value="Prot_kinase_dom"/>
</dbReference>
<feature type="compositionally biased region" description="Low complexity" evidence="6">
    <location>
        <begin position="487"/>
        <end position="503"/>
    </location>
</feature>
<dbReference type="GO" id="GO:0032991">
    <property type="term" value="C:protein-containing complex"/>
    <property type="evidence" value="ECO:0007669"/>
    <property type="project" value="UniProtKB-ARBA"/>
</dbReference>
<dbReference type="GO" id="GO:0004674">
    <property type="term" value="F:protein serine/threonine kinase activity"/>
    <property type="evidence" value="ECO:0007669"/>
    <property type="project" value="UniProtKB-EC"/>
</dbReference>
<dbReference type="SMART" id="SM00220">
    <property type="entry name" value="S_TKc"/>
    <property type="match status" value="1"/>
</dbReference>
<accession>A0A812EMZ6</accession>
<dbReference type="PANTHER" id="PTHR14030">
    <property type="entry name" value="MITOTIC CHECKPOINT SERINE/THREONINE-PROTEIN KINASE BUB1"/>
    <property type="match status" value="1"/>
</dbReference>
<keyword evidence="3" id="KW-0995">Kinetochore</keyword>
<feature type="region of interest" description="Disordered" evidence="6">
    <location>
        <begin position="746"/>
        <end position="786"/>
    </location>
</feature>
<sequence>MKHKFEEELRAYSGDDPLNVWYRYISWIEENYPKGGKKDLSSILTSCMKAFCEEEKYKNDARYVDIWIKFAILYDTPELMYEHMRDKGIGCQCAALYEAWANYLELLGNTKKADAIFAEGLRRKAEPFDVLQKRHQEFQNRTVLSMMKQSTIADDNPLRVASGDLENRVAFTGLETKGKKKEVPSIRPGQMGLVKTDVRVPLSGKVQKPQKSSKLQIYSDENQPTGGAIFPDSGANEYQRLPVQSAVNRENSKIPGPWTKNKITQKKSFPVARMAPFEVQRDGSSEIMTPKKTPEIDSQVLSVRKPEKDGSSQQHYSNPMQPVSEANSFQKPMYCKDKIYAGCEEYSFEELRALRWRRKEQEKAKQAIEEMNRRLMEEQQQILLKNRELMQQQKLMQEEMQQTEKEIAKNLQVLQSKYQEKSLELSQLQTLINTSENATGVSVNCSGRDANVEKNQATGDAVNNSVNRSGFLTSSLNNSNMKTPEYSRNSSQSSSFQTGSNSSLHSKKVGKKSLSAPSPTVNTIEALQVVRGLYNASINLGKDSTIDDDHDNNPFDAFQEVPPKQTEDPVLSKAPFTICEDEPQPMKQPPTSAAHDIQSNSNKGAGFQVFCDEPAPDALEPLILQENKMNVASEEIFRLPMPDMNEITLGFGSGIPQIQATTASYSLDSANKPPISNDVTNISEQLLPVKKLTSTPFHFASNMYSQPDFANMSTISGTTCASTENTIMMEQPTVKQTWEMSNKTAGLSPIKEGSTEGTHSSLESRTLEPSQHSTHHATHHHSASVKSNMVAEPFSKTHQQKVLAYYAQSLEQLDNFHAVDQPVPSLSSNSEVSFGFWNGTIVKPIAKGGNGQIFKLAVDSTFAVDQGIRHVAVKVQKPACMWEFYICNEILQRSKSLPSAKEMSSCYMSVSDGFFYKDGSILIEQFYKYGTLLDLVNKHQADPGYGLMCESLAVYFLIELLTIVDHLHKCQIIHGDIKPDNIVLKSKNSSCIDLRTPKLLTLIDFGESIDMTTYPEGTVFSGKGLTSSFQCVEMRTDRPWTYQTDLYGVLGAIHVVLFGKYMKIFNNQGKWQTTSNFQRKWNVPLWKQLFHDFLNIPSCDKIPNLLTIREQFINYFTSSLISDFQKALHI</sequence>
<feature type="domain" description="BUB1 N-terminal" evidence="8">
    <location>
        <begin position="5"/>
        <end position="162"/>
    </location>
</feature>
<keyword evidence="2" id="KW-0158">Chromosome</keyword>
<dbReference type="GO" id="GO:0005634">
    <property type="term" value="C:nucleus"/>
    <property type="evidence" value="ECO:0007669"/>
    <property type="project" value="TreeGrafter"/>
</dbReference>
<dbReference type="GO" id="GO:0051754">
    <property type="term" value="P:meiotic sister chromatid cohesion, centromeric"/>
    <property type="evidence" value="ECO:0007669"/>
    <property type="project" value="TreeGrafter"/>
</dbReference>
<dbReference type="Gene3D" id="1.25.40.430">
    <property type="match status" value="1"/>
</dbReference>
<evidence type="ECO:0000313" key="10">
    <source>
        <dbReference type="Proteomes" id="UP000597762"/>
    </source>
</evidence>
<evidence type="ECO:0000256" key="4">
    <source>
        <dbReference type="ARBA" id="ARBA00023328"/>
    </source>
</evidence>
<dbReference type="Gene3D" id="1.10.510.10">
    <property type="entry name" value="Transferase(Phosphotransferase) domain 1"/>
    <property type="match status" value="1"/>
</dbReference>
<protein>
    <submittedName>
        <fullName evidence="9">BUB1</fullName>
        <ecNumber evidence="9">2.7.11.1</ecNumber>
    </submittedName>
</protein>
<dbReference type="GO" id="GO:0000776">
    <property type="term" value="C:kinetochore"/>
    <property type="evidence" value="ECO:0007669"/>
    <property type="project" value="UniProtKB-KW"/>
</dbReference>
<gene>
    <name evidence="9" type="ORF">SPHA_77733</name>
</gene>
<keyword evidence="10" id="KW-1185">Reference proteome</keyword>
<keyword evidence="5" id="KW-0175">Coiled coil</keyword>
<dbReference type="EC" id="2.7.11.1" evidence="9"/>
<dbReference type="PROSITE" id="PS50011">
    <property type="entry name" value="PROTEIN_KINASE_DOM"/>
    <property type="match status" value="1"/>
</dbReference>
<dbReference type="GO" id="GO:0005524">
    <property type="term" value="F:ATP binding"/>
    <property type="evidence" value="ECO:0007669"/>
    <property type="project" value="InterPro"/>
</dbReference>
<dbReference type="PROSITE" id="PS00108">
    <property type="entry name" value="PROTEIN_KINASE_ST"/>
    <property type="match status" value="1"/>
</dbReference>
<keyword evidence="4" id="KW-0137">Centromere</keyword>
<feature type="region of interest" description="Disordered" evidence="6">
    <location>
        <begin position="545"/>
        <end position="569"/>
    </location>
</feature>
<evidence type="ECO:0000259" key="8">
    <source>
        <dbReference type="PROSITE" id="PS51489"/>
    </source>
</evidence>
<dbReference type="PROSITE" id="PS51489">
    <property type="entry name" value="BUB1_N"/>
    <property type="match status" value="1"/>
</dbReference>
<reference evidence="9" key="1">
    <citation type="submission" date="2021-01" db="EMBL/GenBank/DDBJ databases">
        <authorList>
            <person name="Li R."/>
            <person name="Bekaert M."/>
        </authorList>
    </citation>
    <scope>NUCLEOTIDE SEQUENCE</scope>
    <source>
        <strain evidence="9">Farmed</strain>
    </source>
</reference>
<keyword evidence="9" id="KW-0808">Transferase</keyword>
<dbReference type="PANTHER" id="PTHR14030:SF4">
    <property type="entry name" value="BUB1 KINASE, ISOFORM A-RELATED"/>
    <property type="match status" value="1"/>
</dbReference>
<dbReference type="InterPro" id="IPR008271">
    <property type="entry name" value="Ser/Thr_kinase_AS"/>
</dbReference>
<dbReference type="InterPro" id="IPR011009">
    <property type="entry name" value="Kinase-like_dom_sf"/>
</dbReference>
<organism evidence="9 10">
    <name type="scientific">Acanthosepion pharaonis</name>
    <name type="common">Pharaoh cuttlefish</name>
    <name type="synonym">Sepia pharaonis</name>
    <dbReference type="NCBI Taxonomy" id="158019"/>
    <lineage>
        <taxon>Eukaryota</taxon>
        <taxon>Metazoa</taxon>
        <taxon>Spiralia</taxon>
        <taxon>Lophotrochozoa</taxon>
        <taxon>Mollusca</taxon>
        <taxon>Cephalopoda</taxon>
        <taxon>Coleoidea</taxon>
        <taxon>Decapodiformes</taxon>
        <taxon>Sepiida</taxon>
        <taxon>Sepiina</taxon>
        <taxon>Sepiidae</taxon>
        <taxon>Acanthosepion</taxon>
    </lineage>
</organism>
<dbReference type="SUPFAM" id="SSF56112">
    <property type="entry name" value="Protein kinase-like (PK-like)"/>
    <property type="match status" value="1"/>
</dbReference>
<evidence type="ECO:0000256" key="3">
    <source>
        <dbReference type="ARBA" id="ARBA00022838"/>
    </source>
</evidence>
<dbReference type="Proteomes" id="UP000597762">
    <property type="component" value="Unassembled WGS sequence"/>
</dbReference>
<evidence type="ECO:0000313" key="9">
    <source>
        <dbReference type="EMBL" id="CAE1328149.1"/>
    </source>
</evidence>
<proteinExistence type="predicted"/>
<feature type="coiled-coil region" evidence="5">
    <location>
        <begin position="351"/>
        <end position="431"/>
    </location>
</feature>
<feature type="compositionally biased region" description="Polar residues" evidence="6">
    <location>
        <begin position="456"/>
        <end position="482"/>
    </location>
</feature>
<feature type="compositionally biased region" description="Basic residues" evidence="6">
    <location>
        <begin position="773"/>
        <end position="783"/>
    </location>
</feature>
<comment type="caution">
    <text evidence="9">The sequence shown here is derived from an EMBL/GenBank/DDBJ whole genome shotgun (WGS) entry which is preliminary data.</text>
</comment>
<feature type="compositionally biased region" description="Polar residues" evidence="6">
    <location>
        <begin position="755"/>
        <end position="771"/>
    </location>
</feature>
<feature type="region of interest" description="Disordered" evidence="6">
    <location>
        <begin position="456"/>
        <end position="518"/>
    </location>
</feature>
<dbReference type="InterPro" id="IPR013212">
    <property type="entry name" value="Mad3/Bub1_I"/>
</dbReference>
<dbReference type="AlphaFoldDB" id="A0A812EMZ6"/>
<dbReference type="GO" id="GO:0007094">
    <property type="term" value="P:mitotic spindle assembly checkpoint signaling"/>
    <property type="evidence" value="ECO:0007669"/>
    <property type="project" value="InterPro"/>
</dbReference>
<dbReference type="InterPro" id="IPR015661">
    <property type="entry name" value="Bub1/Mad3"/>
</dbReference>
<dbReference type="EMBL" id="CAHIKZ030005521">
    <property type="protein sequence ID" value="CAE1328149.1"/>
    <property type="molecule type" value="Genomic_DNA"/>
</dbReference>